<dbReference type="RefSeq" id="WP_146570595.1">
    <property type="nucleotide sequence ID" value="NZ_SJPH01000001.1"/>
</dbReference>
<dbReference type="Pfam" id="PF06094">
    <property type="entry name" value="GGACT"/>
    <property type="match status" value="1"/>
</dbReference>
<sequence>MTVSASNDSAQPILTPTGLLFTYGTLMFEPVWLRVVGRNRPSLPAVAAGWSVRCVAGRPYPAIVSDPDAIATGRLYQGLSERDFARLDRYEGAEYERRAIDVRLADNSIRQVFAYVARPAPYCRVSTELWDPTAFAAEHLVE</sequence>
<reference evidence="4 5" key="1">
    <citation type="submission" date="2019-02" db="EMBL/GenBank/DDBJ databases">
        <title>Deep-cultivation of Planctomycetes and their phenomic and genomic characterization uncovers novel biology.</title>
        <authorList>
            <person name="Wiegand S."/>
            <person name="Jogler M."/>
            <person name="Boedeker C."/>
            <person name="Pinto D."/>
            <person name="Vollmers J."/>
            <person name="Rivas-Marin E."/>
            <person name="Kohn T."/>
            <person name="Peeters S.H."/>
            <person name="Heuer A."/>
            <person name="Rast P."/>
            <person name="Oberbeckmann S."/>
            <person name="Bunk B."/>
            <person name="Jeske O."/>
            <person name="Meyerdierks A."/>
            <person name="Storesund J.E."/>
            <person name="Kallscheuer N."/>
            <person name="Luecker S."/>
            <person name="Lage O.M."/>
            <person name="Pohl T."/>
            <person name="Merkel B.J."/>
            <person name="Hornburger P."/>
            <person name="Mueller R.-W."/>
            <person name="Bruemmer F."/>
            <person name="Labrenz M."/>
            <person name="Spormann A.M."/>
            <person name="Op Den Camp H."/>
            <person name="Overmann J."/>
            <person name="Amann R."/>
            <person name="Jetten M.S.M."/>
            <person name="Mascher T."/>
            <person name="Medema M.H."/>
            <person name="Devos D.P."/>
            <person name="Kaster A.-K."/>
            <person name="Ovreas L."/>
            <person name="Rohde M."/>
            <person name="Galperin M.Y."/>
            <person name="Jogler C."/>
        </authorList>
    </citation>
    <scope>NUCLEOTIDE SEQUENCE [LARGE SCALE GENOMIC DNA]</scope>
    <source>
        <strain evidence="4 5">Pla111</strain>
    </source>
</reference>
<protein>
    <recommendedName>
        <fullName evidence="2">Putative gamma-glutamylcyclotransferase</fullName>
    </recommendedName>
</protein>
<dbReference type="PANTHER" id="PTHR31544:SF2">
    <property type="entry name" value="AIG2-LIKE PROTEIN D"/>
    <property type="match status" value="1"/>
</dbReference>
<name>A0A5C5WEK8_9BACT</name>
<comment type="caution">
    <text evidence="4">The sequence shown here is derived from an EMBL/GenBank/DDBJ whole genome shotgun (WGS) entry which is preliminary data.</text>
</comment>
<dbReference type="EMBL" id="SJPH01000001">
    <property type="protein sequence ID" value="TWT48485.1"/>
    <property type="molecule type" value="Genomic_DNA"/>
</dbReference>
<dbReference type="InterPro" id="IPR036568">
    <property type="entry name" value="GGCT-like_sf"/>
</dbReference>
<dbReference type="Gene3D" id="3.10.490.10">
    <property type="entry name" value="Gamma-glutamyl cyclotransferase-like"/>
    <property type="match status" value="1"/>
</dbReference>
<proteinExistence type="predicted"/>
<accession>A0A5C5WEK8</accession>
<dbReference type="InterPro" id="IPR045038">
    <property type="entry name" value="AIG2-like"/>
</dbReference>
<dbReference type="InterPro" id="IPR009288">
    <property type="entry name" value="AIG2-like_dom"/>
</dbReference>
<evidence type="ECO:0000259" key="3">
    <source>
        <dbReference type="Pfam" id="PF06094"/>
    </source>
</evidence>
<dbReference type="AlphaFoldDB" id="A0A5C5WEK8"/>
<keyword evidence="1" id="KW-0808">Transferase</keyword>
<dbReference type="InterPro" id="IPR013024">
    <property type="entry name" value="GGCT-like"/>
</dbReference>
<dbReference type="CDD" id="cd06661">
    <property type="entry name" value="GGCT_like"/>
    <property type="match status" value="1"/>
</dbReference>
<gene>
    <name evidence="4" type="ORF">Pla111_02530</name>
</gene>
<organism evidence="4 5">
    <name type="scientific">Botrimarina hoheduenensis</name>
    <dbReference type="NCBI Taxonomy" id="2528000"/>
    <lineage>
        <taxon>Bacteria</taxon>
        <taxon>Pseudomonadati</taxon>
        <taxon>Planctomycetota</taxon>
        <taxon>Planctomycetia</taxon>
        <taxon>Pirellulales</taxon>
        <taxon>Lacipirellulaceae</taxon>
        <taxon>Botrimarina</taxon>
    </lineage>
</organism>
<evidence type="ECO:0000313" key="5">
    <source>
        <dbReference type="Proteomes" id="UP000318995"/>
    </source>
</evidence>
<keyword evidence="5" id="KW-1185">Reference proteome</keyword>
<feature type="domain" description="Gamma-glutamylcyclotransferase AIG2-like" evidence="3">
    <location>
        <begin position="20"/>
        <end position="119"/>
    </location>
</feature>
<dbReference type="SUPFAM" id="SSF110857">
    <property type="entry name" value="Gamma-glutamyl cyclotransferase-like"/>
    <property type="match status" value="1"/>
</dbReference>
<dbReference type="GO" id="GO:0016740">
    <property type="term" value="F:transferase activity"/>
    <property type="evidence" value="ECO:0007669"/>
    <property type="project" value="UniProtKB-KW"/>
</dbReference>
<evidence type="ECO:0000313" key="4">
    <source>
        <dbReference type="EMBL" id="TWT48485.1"/>
    </source>
</evidence>
<dbReference type="PANTHER" id="PTHR31544">
    <property type="entry name" value="AIG2-LIKE PROTEIN D"/>
    <property type="match status" value="1"/>
</dbReference>
<dbReference type="Proteomes" id="UP000318995">
    <property type="component" value="Unassembled WGS sequence"/>
</dbReference>
<dbReference type="OrthoDB" id="279154at2"/>
<evidence type="ECO:0000256" key="2">
    <source>
        <dbReference type="ARBA" id="ARBA00030602"/>
    </source>
</evidence>
<evidence type="ECO:0000256" key="1">
    <source>
        <dbReference type="ARBA" id="ARBA00022679"/>
    </source>
</evidence>